<feature type="region of interest" description="Disordered" evidence="1">
    <location>
        <begin position="613"/>
        <end position="633"/>
    </location>
</feature>
<sequence>MKCQTNQGNLGAQLTSKSVPECSCESFSTAPHIFHNESTPICPCSYGKVTLVPATFTTVFTIYDPIISESLASTSELTTLSNASHTGTSNTVTLDSIVSTIASSVSISWFHHPNATISSGKSSSVHLNHTSTSSGVFWTGPSTMIDGKISSRTLFWDNTTKGLFSSLLSTPGSNRGANTTVSLRSPVSSIHTQPLVCSSSILSEPTTPDSLSSSAPAATPTASSTLPAQTTSTIAVPNTRRTSSKVSSISTLATSTIVPVIVPPGGITTVEPLTATLAEADGTYKTTSVTWLSIEIPTTTSVSGNSIATHLPACISLDLCSPSCLVPEEVCLPNSSSNSNGYPWPEKPRLPPSPDNSSTIPTSSAQLTAPKTDPSSGHTTITRSGGSRGSDGDHNDGEDGDDGSDDDDGENNDSGNDDNDSDDDDGDNNGDDSDDDDDDDEDSFLNGLRIDLGINFGIDLGNGFGTSVLSTALRDIFGFGVSIGFGTNSPSGGGGGGGGGGGNGETEPDKPKESITTSELTSSSCTVTYTLAPHCTQPCVVSQIKSLGTSSYTTSCATATCRTTQVCTSIRTTTTTSFTTKRPERTAACMPKKCPVCQRDTLESSLKKLEVSWGRGHPQRHHHGARYLGGGRV</sequence>
<dbReference type="Proteomes" id="UP000027238">
    <property type="component" value="Unassembled WGS sequence"/>
</dbReference>
<evidence type="ECO:0000313" key="2">
    <source>
        <dbReference type="EMBL" id="KDN61088.1"/>
    </source>
</evidence>
<protein>
    <submittedName>
        <fullName evidence="2">Uncharacterized protein</fullName>
    </submittedName>
</protein>
<organism evidence="2 3">
    <name type="scientific">Colletotrichum sublineola</name>
    <name type="common">Sorghum anthracnose fungus</name>
    <dbReference type="NCBI Taxonomy" id="1173701"/>
    <lineage>
        <taxon>Eukaryota</taxon>
        <taxon>Fungi</taxon>
        <taxon>Dikarya</taxon>
        <taxon>Ascomycota</taxon>
        <taxon>Pezizomycotina</taxon>
        <taxon>Sordariomycetes</taxon>
        <taxon>Hypocreomycetidae</taxon>
        <taxon>Glomerellales</taxon>
        <taxon>Glomerellaceae</taxon>
        <taxon>Colletotrichum</taxon>
        <taxon>Colletotrichum graminicola species complex</taxon>
    </lineage>
</organism>
<feature type="compositionally biased region" description="Polar residues" evidence="1">
    <location>
        <begin position="355"/>
        <end position="369"/>
    </location>
</feature>
<name>A0A066WW16_COLSU</name>
<comment type="caution">
    <text evidence="2">The sequence shown here is derived from an EMBL/GenBank/DDBJ whole genome shotgun (WGS) entry which is preliminary data.</text>
</comment>
<feature type="compositionally biased region" description="Gly residues" evidence="1">
    <location>
        <begin position="491"/>
        <end position="504"/>
    </location>
</feature>
<evidence type="ECO:0000256" key="1">
    <source>
        <dbReference type="SAM" id="MobiDB-lite"/>
    </source>
</evidence>
<proteinExistence type="predicted"/>
<feature type="compositionally biased region" description="Low complexity" evidence="1">
    <location>
        <begin position="375"/>
        <end position="385"/>
    </location>
</feature>
<dbReference type="AlphaFoldDB" id="A0A066WW16"/>
<dbReference type="OrthoDB" id="10673521at2759"/>
<reference evidence="3" key="1">
    <citation type="journal article" date="2014" name="Genome Announc.">
        <title>Draft genome sequence of Colletotrichum sublineola, a destructive pathogen of cultivated sorghum.</title>
        <authorList>
            <person name="Baroncelli R."/>
            <person name="Sanz-Martin J.M."/>
            <person name="Rech G.E."/>
            <person name="Sukno S.A."/>
            <person name="Thon M.R."/>
        </authorList>
    </citation>
    <scope>NUCLEOTIDE SEQUENCE [LARGE SCALE GENOMIC DNA]</scope>
    <source>
        <strain evidence="3">TX430BB</strain>
    </source>
</reference>
<feature type="compositionally biased region" description="Acidic residues" evidence="1">
    <location>
        <begin position="398"/>
        <end position="442"/>
    </location>
</feature>
<dbReference type="EMBL" id="JMSE01001444">
    <property type="protein sequence ID" value="KDN61088.1"/>
    <property type="molecule type" value="Genomic_DNA"/>
</dbReference>
<feature type="region of interest" description="Disordered" evidence="1">
    <location>
        <begin position="207"/>
        <end position="230"/>
    </location>
</feature>
<feature type="region of interest" description="Disordered" evidence="1">
    <location>
        <begin position="334"/>
        <end position="442"/>
    </location>
</feature>
<dbReference type="eggNOG" id="ENOG502RSGE">
    <property type="taxonomic scope" value="Eukaryota"/>
</dbReference>
<accession>A0A066WW16</accession>
<keyword evidence="3" id="KW-1185">Reference proteome</keyword>
<gene>
    <name evidence="2" type="ORF">CSUB01_07041</name>
</gene>
<feature type="region of interest" description="Disordered" evidence="1">
    <location>
        <begin position="490"/>
        <end position="518"/>
    </location>
</feature>
<evidence type="ECO:0000313" key="3">
    <source>
        <dbReference type="Proteomes" id="UP000027238"/>
    </source>
</evidence>
<dbReference type="HOGENOM" id="CLU_432112_0_0_1"/>